<keyword evidence="16" id="KW-0966">Cell projection</keyword>
<dbReference type="FunFam" id="1.10.287.70:FF:000140">
    <property type="entry name" value="cation channel sperm-associated protein 1"/>
    <property type="match status" value="1"/>
</dbReference>
<evidence type="ECO:0000256" key="8">
    <source>
        <dbReference type="ARBA" id="ARBA00022837"/>
    </source>
</evidence>
<feature type="region of interest" description="Disordered" evidence="22">
    <location>
        <begin position="79"/>
        <end position="153"/>
    </location>
</feature>
<evidence type="ECO:0000256" key="2">
    <source>
        <dbReference type="ARBA" id="ARBA00022473"/>
    </source>
</evidence>
<evidence type="ECO:0000256" key="1">
    <source>
        <dbReference type="ARBA" id="ARBA00022448"/>
    </source>
</evidence>
<dbReference type="GO" id="GO:0036126">
    <property type="term" value="C:sperm flagellum"/>
    <property type="evidence" value="ECO:0007669"/>
    <property type="project" value="UniProtKB-ARBA"/>
</dbReference>
<evidence type="ECO:0000256" key="6">
    <source>
        <dbReference type="ARBA" id="ARBA00022692"/>
    </source>
</evidence>
<dbReference type="GO" id="GO:0036128">
    <property type="term" value="C:CatSper complex"/>
    <property type="evidence" value="ECO:0007669"/>
    <property type="project" value="InterPro"/>
</dbReference>
<dbReference type="GO" id="GO:0060296">
    <property type="term" value="P:regulation of cilium beat frequency involved in ciliary motility"/>
    <property type="evidence" value="ECO:0007669"/>
    <property type="project" value="TreeGrafter"/>
</dbReference>
<protein>
    <recommendedName>
        <fullName evidence="21">Cation channel sperm-associated protein 1</fullName>
    </recommendedName>
</protein>
<feature type="region of interest" description="Disordered" evidence="22">
    <location>
        <begin position="21"/>
        <end position="56"/>
    </location>
</feature>
<dbReference type="GO" id="GO:0005227">
    <property type="term" value="F:calcium-activated cation channel activity"/>
    <property type="evidence" value="ECO:0007669"/>
    <property type="project" value="InterPro"/>
</dbReference>
<evidence type="ECO:0000256" key="20">
    <source>
        <dbReference type="ARBA" id="ARBA00061150"/>
    </source>
</evidence>
<reference evidence="25" key="1">
    <citation type="submission" date="2022-06" db="EMBL/GenBank/DDBJ databases">
        <authorList>
            <person name="Andreotti S."/>
            <person name="Wyler E."/>
        </authorList>
    </citation>
    <scope>NUCLEOTIDE SEQUENCE</scope>
</reference>
<dbReference type="InterPro" id="IPR028746">
    <property type="entry name" value="CatSper1"/>
</dbReference>
<keyword evidence="2" id="KW-0217">Developmental protein</keyword>
<dbReference type="GO" id="GO:0030154">
    <property type="term" value="P:cell differentiation"/>
    <property type="evidence" value="ECO:0007669"/>
    <property type="project" value="UniProtKB-KW"/>
</dbReference>
<dbReference type="Gene3D" id="1.20.120.350">
    <property type="entry name" value="Voltage-gated potassium channels. Chain C"/>
    <property type="match status" value="1"/>
</dbReference>
<dbReference type="FunFam" id="1.20.120.350:FF:000078">
    <property type="entry name" value="Cation channel sperm associated 1"/>
    <property type="match status" value="1"/>
</dbReference>
<feature type="region of interest" description="Disordered" evidence="22">
    <location>
        <begin position="203"/>
        <end position="241"/>
    </location>
</feature>
<evidence type="ECO:0000256" key="10">
    <source>
        <dbReference type="ARBA" id="ARBA00022871"/>
    </source>
</evidence>
<feature type="compositionally biased region" description="Polar residues" evidence="22">
    <location>
        <begin position="124"/>
        <end position="134"/>
    </location>
</feature>
<evidence type="ECO:0000313" key="26">
    <source>
        <dbReference type="Proteomes" id="UP001152836"/>
    </source>
</evidence>
<feature type="transmembrane region" description="Helical" evidence="23">
    <location>
        <begin position="379"/>
        <end position="405"/>
    </location>
</feature>
<keyword evidence="13" id="KW-0406">Ion transport</keyword>
<feature type="compositionally biased region" description="Basic residues" evidence="22">
    <location>
        <begin position="306"/>
        <end position="315"/>
    </location>
</feature>
<dbReference type="GO" id="GO:0005245">
    <property type="term" value="F:voltage-gated calcium channel activity"/>
    <property type="evidence" value="ECO:0007669"/>
    <property type="project" value="TreeGrafter"/>
</dbReference>
<keyword evidence="3" id="KW-1003">Cell membrane</keyword>
<keyword evidence="10" id="KW-0744">Spermatogenesis</keyword>
<dbReference type="PANTHER" id="PTHR47193:SF1">
    <property type="entry name" value="CATION CHANNEL SPERM-ASSOCIATED PROTEIN 1"/>
    <property type="match status" value="1"/>
</dbReference>
<evidence type="ECO:0000256" key="13">
    <source>
        <dbReference type="ARBA" id="ARBA00023065"/>
    </source>
</evidence>
<evidence type="ECO:0000256" key="11">
    <source>
        <dbReference type="ARBA" id="ARBA00022882"/>
    </source>
</evidence>
<keyword evidence="4" id="KW-0109">Calcium transport</keyword>
<keyword evidence="14" id="KW-0969">Cilium</keyword>
<feature type="compositionally biased region" description="Basic and acidic residues" evidence="22">
    <location>
        <begin position="287"/>
        <end position="296"/>
    </location>
</feature>
<evidence type="ECO:0000256" key="23">
    <source>
        <dbReference type="SAM" id="Phobius"/>
    </source>
</evidence>
<evidence type="ECO:0000256" key="22">
    <source>
        <dbReference type="SAM" id="MobiDB-lite"/>
    </source>
</evidence>
<evidence type="ECO:0000256" key="3">
    <source>
        <dbReference type="ARBA" id="ARBA00022475"/>
    </source>
</evidence>
<evidence type="ECO:0000256" key="16">
    <source>
        <dbReference type="ARBA" id="ARBA00023273"/>
    </source>
</evidence>
<dbReference type="SUPFAM" id="SSF81324">
    <property type="entry name" value="Voltage-gated potassium channels"/>
    <property type="match status" value="1"/>
</dbReference>
<comment type="catalytic activity">
    <reaction evidence="18">
        <text>Ca(2+)(in) = Ca(2+)(out)</text>
        <dbReference type="Rhea" id="RHEA:29671"/>
        <dbReference type="ChEBI" id="CHEBI:29108"/>
    </reaction>
</comment>
<dbReference type="GO" id="GO:0030317">
    <property type="term" value="P:flagellated sperm motility"/>
    <property type="evidence" value="ECO:0007669"/>
    <property type="project" value="InterPro"/>
</dbReference>
<evidence type="ECO:0000256" key="14">
    <source>
        <dbReference type="ARBA" id="ARBA00023069"/>
    </source>
</evidence>
<feature type="transmembrane region" description="Helical" evidence="23">
    <location>
        <begin position="462"/>
        <end position="480"/>
    </location>
</feature>
<keyword evidence="6 23" id="KW-0812">Transmembrane</keyword>
<dbReference type="PANTHER" id="PTHR47193">
    <property type="entry name" value="CATION CHANNEL SPERM-ASSOCIATED PROTEIN 1"/>
    <property type="match status" value="1"/>
</dbReference>
<evidence type="ECO:0000256" key="12">
    <source>
        <dbReference type="ARBA" id="ARBA00022989"/>
    </source>
</evidence>
<evidence type="ECO:0000256" key="18">
    <source>
        <dbReference type="ARBA" id="ARBA00036634"/>
    </source>
</evidence>
<comment type="caution">
    <text evidence="25">The sequence shown here is derived from an EMBL/GenBank/DDBJ whole genome shotgun (WGS) entry which is preliminary data.</text>
</comment>
<comment type="subcellular location">
    <subcellularLocation>
        <location evidence="19">Cell projection</location>
        <location evidence="19">Cilium</location>
        <location evidence="19">Flagellum membrane</location>
        <topology evidence="19">Multi-pass membrane protein</topology>
    </subcellularLocation>
</comment>
<feature type="transmembrane region" description="Helical" evidence="23">
    <location>
        <begin position="348"/>
        <end position="367"/>
    </location>
</feature>
<keyword evidence="8" id="KW-0106">Calcium</keyword>
<evidence type="ECO:0000256" key="4">
    <source>
        <dbReference type="ARBA" id="ARBA00022568"/>
    </source>
</evidence>
<keyword evidence="11" id="KW-0851">Voltage-gated channel</keyword>
<evidence type="ECO:0000256" key="21">
    <source>
        <dbReference type="ARBA" id="ARBA00070014"/>
    </source>
</evidence>
<feature type="transmembrane region" description="Helical" evidence="23">
    <location>
        <begin position="520"/>
        <end position="540"/>
    </location>
</feature>
<evidence type="ECO:0000313" key="25">
    <source>
        <dbReference type="EMBL" id="CAH6793535.1"/>
    </source>
</evidence>
<dbReference type="Gene3D" id="1.10.287.70">
    <property type="match status" value="1"/>
</dbReference>
<keyword evidence="12 23" id="KW-1133">Transmembrane helix</keyword>
<feature type="compositionally biased region" description="Basic residues" evidence="22">
    <location>
        <begin position="110"/>
        <end position="119"/>
    </location>
</feature>
<feature type="domain" description="Ion transport" evidence="24">
    <location>
        <begin position="350"/>
        <end position="579"/>
    </location>
</feature>
<name>A0AAU9ZPD2_PHORO</name>
<dbReference type="InterPro" id="IPR005821">
    <property type="entry name" value="Ion_trans_dom"/>
</dbReference>
<dbReference type="Pfam" id="PF00520">
    <property type="entry name" value="Ion_trans"/>
    <property type="match status" value="1"/>
</dbReference>
<evidence type="ECO:0000256" key="9">
    <source>
        <dbReference type="ARBA" id="ARBA00022846"/>
    </source>
</evidence>
<feature type="transmembrane region" description="Helical" evidence="23">
    <location>
        <begin position="546"/>
        <end position="574"/>
    </location>
</feature>
<feature type="transmembrane region" description="Helical" evidence="23">
    <location>
        <begin position="486"/>
        <end position="508"/>
    </location>
</feature>
<evidence type="ECO:0000256" key="5">
    <source>
        <dbReference type="ARBA" id="ARBA00022673"/>
    </source>
</evidence>
<dbReference type="InterPro" id="IPR027359">
    <property type="entry name" value="Volt_channel_dom_sf"/>
</dbReference>
<comment type="similarity">
    <text evidence="20">Belongs to the cation channel sperm-associated (TC 1.A.1.19) family.</text>
</comment>
<dbReference type="Proteomes" id="UP001152836">
    <property type="component" value="Unassembled WGS sequence"/>
</dbReference>
<dbReference type="EMBL" id="CALSGD010001464">
    <property type="protein sequence ID" value="CAH6793535.1"/>
    <property type="molecule type" value="Genomic_DNA"/>
</dbReference>
<keyword evidence="1" id="KW-0813">Transport</keyword>
<keyword evidence="7" id="KW-0221">Differentiation</keyword>
<evidence type="ECO:0000256" key="17">
    <source>
        <dbReference type="ARBA" id="ARBA00023303"/>
    </source>
</evidence>
<sequence>MEQPLKTDEAHYEAHYSYSHAHHLPGRSGAHHPPELHHQPAYHFGGPHHQNGSQHFHEYSDQDGALLHQSHHHIRSYFPTSSNTIHHHGGPPDESHPQTESFQRSESLHHSRQHRHGGSHRTSETLSHLSIGSRSQRDASQYGKPHYGTTSHQQVHHYGRVQHLESHHQQRQSQFGENPSAYSFEESYHQGRTHVRGGHQATYYRGEHPHHRERHHHRERRRGERPHYKEHSHHHLRSTSQLSISYKSHSALRISPSHVGTKSSIYSVPQSHLGAQSRASHVSSKSQPKESTKESDSWSDTEQIQKRKRTQRAHKKQHSGNIFQWIWEKISNVIWGLRKMMMSLTQSLGFETFIFIVVCLNTIVLVAQTFTELEIRGEWYFMVLDSIFLSIYVLEAVLKLIALGMEYFYDPWNNLDFFIMVMAVLDFVLLQINSLSYSFYNHSLFRILKVFKSMRALRAIRVLRRLSILTSLHEVTGTLSKSLPSITAILTLMFTCLFLFSVVLRALFRKSDPKRFQNIFTTLFTLFTMLTLDDWSLIYMDSRAQGAWYIIPILMIYIIIQYFIFLNLVIAVLVDNFQMALLKGLEKVKLEKAARVHEKLLDDSLTELSKTDAEAQMSEGALQMQFIERMFSTMTEKQRELHFQFLQLVAAVEQQQQKFRSQASVIDEIVDTAFEVRQEDGAGKS</sequence>
<proteinExistence type="inferred from homology"/>
<dbReference type="GO" id="GO:0007283">
    <property type="term" value="P:spermatogenesis"/>
    <property type="evidence" value="ECO:0007669"/>
    <property type="project" value="UniProtKB-KW"/>
</dbReference>
<keyword evidence="9" id="KW-0282">Flagellum</keyword>
<evidence type="ECO:0000259" key="24">
    <source>
        <dbReference type="Pfam" id="PF00520"/>
    </source>
</evidence>
<accession>A0AAU9ZPD2</accession>
<feature type="region of interest" description="Disordered" evidence="22">
    <location>
        <begin position="270"/>
        <end position="315"/>
    </location>
</feature>
<keyword evidence="26" id="KW-1185">Reference proteome</keyword>
<evidence type="ECO:0000256" key="7">
    <source>
        <dbReference type="ARBA" id="ARBA00022782"/>
    </source>
</evidence>
<gene>
    <name evidence="25" type="primary">Catsper1</name>
    <name evidence="25" type="ORF">PHOROB_LOCUS10303</name>
</gene>
<keyword evidence="5" id="KW-0107">Calcium channel</keyword>
<dbReference type="AlphaFoldDB" id="A0AAU9ZPD2"/>
<evidence type="ECO:0000256" key="19">
    <source>
        <dbReference type="ARBA" id="ARBA00060429"/>
    </source>
</evidence>
<keyword evidence="17" id="KW-0407">Ion channel</keyword>
<feature type="transmembrane region" description="Helical" evidence="23">
    <location>
        <begin position="417"/>
        <end position="441"/>
    </location>
</feature>
<evidence type="ECO:0000256" key="15">
    <source>
        <dbReference type="ARBA" id="ARBA00023136"/>
    </source>
</evidence>
<feature type="compositionally biased region" description="Polar residues" evidence="22">
    <location>
        <begin position="270"/>
        <end position="286"/>
    </location>
</feature>
<organism evidence="25 26">
    <name type="scientific">Phodopus roborovskii</name>
    <name type="common">Roborovski's desert hamster</name>
    <name type="synonym">Cricetulus roborovskii</name>
    <dbReference type="NCBI Taxonomy" id="109678"/>
    <lineage>
        <taxon>Eukaryota</taxon>
        <taxon>Metazoa</taxon>
        <taxon>Chordata</taxon>
        <taxon>Craniata</taxon>
        <taxon>Vertebrata</taxon>
        <taxon>Euteleostomi</taxon>
        <taxon>Mammalia</taxon>
        <taxon>Eutheria</taxon>
        <taxon>Euarchontoglires</taxon>
        <taxon>Glires</taxon>
        <taxon>Rodentia</taxon>
        <taxon>Myomorpha</taxon>
        <taxon>Muroidea</taxon>
        <taxon>Cricetidae</taxon>
        <taxon>Cricetinae</taxon>
        <taxon>Phodopus</taxon>
    </lineage>
</organism>
<keyword evidence="15 23" id="KW-0472">Membrane</keyword>
<feature type="compositionally biased region" description="Basic residues" evidence="22">
    <location>
        <begin position="208"/>
        <end position="220"/>
    </location>
</feature>